<proteinExistence type="predicted"/>
<protein>
    <submittedName>
        <fullName evidence="1">Uncharacterized protein</fullName>
    </submittedName>
</protein>
<organism evidence="1 2">
    <name type="scientific">Boeremia exigua</name>
    <dbReference type="NCBI Taxonomy" id="749465"/>
    <lineage>
        <taxon>Eukaryota</taxon>
        <taxon>Fungi</taxon>
        <taxon>Dikarya</taxon>
        <taxon>Ascomycota</taxon>
        <taxon>Pezizomycotina</taxon>
        <taxon>Dothideomycetes</taxon>
        <taxon>Pleosporomycetidae</taxon>
        <taxon>Pleosporales</taxon>
        <taxon>Pleosporineae</taxon>
        <taxon>Didymellaceae</taxon>
        <taxon>Boeremia</taxon>
    </lineage>
</organism>
<keyword evidence="2" id="KW-1185">Reference proteome</keyword>
<evidence type="ECO:0000313" key="1">
    <source>
        <dbReference type="EMBL" id="KAJ8108577.1"/>
    </source>
</evidence>
<sequence length="745" mass="82309">MYHNEKESGKAVLDFLSSDDNVDSLKREDIHFTSKLASNSSYDTARKSIKKSVKECGLGYIDLFLLHSPYGGKKARLESWRAVEDAIDDGEVKIGGVSNYGVKHLQELLDSKPRIAPAVNQIEVHPFNTRTDITSFCQQNNIVVEAYAPLVRALKMKHPTIVALSKKYSCTPVSILPSVIRPGFSLQKPTAFTPQFRWSLQHGYVPLPKSVKKERIVENSEIGGFEIEESDMKTMDGLDEYLVTGKSYLTDIRSTYPVDSAISAAQSLNVFTQANGGSRFQIGTPQTLDFSSHITIPQFTMSEPEFEQARKELVSTLEASTLFQKNPEYKKALEVASVPERIIQFRVVWENDKGECQVNKGYRVQFNSALGPYKGGLRFHPTVNLSILKFLGFEQIFKNALTGLNMGGGKGGADFDPKGKSDNEIRKFCVSFMRELNKHIGADTDVPAGDIGVGGREIGYLFGTYRAERNRWEGVLTGKGGSWGGSLIRPEATGYGLVYYVEHMITYASGGKESFKGKRVALSGSGNVAQYAALKIIELGGTVVSLSDSKGALIAEGDKGFSPDDIEKIATLKLQRKALSALENHSFKYVEGARPWKEVGKVDIALPSATQNEVSEEEAKFLVEAGCKYIAEGSNMGCTQEAIDVFEAHRKEKKGDAIWYAPGKAANAGGVAVSGLEMAQNSQRLSWTSEEVDNKLKKIMKDCFDNCLETAKEYITPADGRVPIPRRWRQRRWFPQGCCRHARPG</sequence>
<name>A0ACC2HZP0_9PLEO</name>
<gene>
    <name evidence="1" type="ORF">OPT61_g8079</name>
</gene>
<dbReference type="EMBL" id="JAPHNI010000729">
    <property type="protein sequence ID" value="KAJ8108577.1"/>
    <property type="molecule type" value="Genomic_DNA"/>
</dbReference>
<comment type="caution">
    <text evidence="1">The sequence shown here is derived from an EMBL/GenBank/DDBJ whole genome shotgun (WGS) entry which is preliminary data.</text>
</comment>
<evidence type="ECO:0000313" key="2">
    <source>
        <dbReference type="Proteomes" id="UP001153331"/>
    </source>
</evidence>
<dbReference type="Proteomes" id="UP001153331">
    <property type="component" value="Unassembled WGS sequence"/>
</dbReference>
<reference evidence="1" key="1">
    <citation type="submission" date="2022-11" db="EMBL/GenBank/DDBJ databases">
        <title>Genome Sequence of Boeremia exigua.</title>
        <authorList>
            <person name="Buettner E."/>
        </authorList>
    </citation>
    <scope>NUCLEOTIDE SEQUENCE</scope>
    <source>
        <strain evidence="1">CU02</strain>
    </source>
</reference>
<accession>A0ACC2HZP0</accession>